<feature type="transmembrane region" description="Helical" evidence="1">
    <location>
        <begin position="80"/>
        <end position="100"/>
    </location>
</feature>
<proteinExistence type="predicted"/>
<dbReference type="EMBL" id="FRCS01000002">
    <property type="protein sequence ID" value="SHM92100.1"/>
    <property type="molecule type" value="Genomic_DNA"/>
</dbReference>
<organism evidence="2 3">
    <name type="scientific">Cryptosporangium aurantiacum</name>
    <dbReference type="NCBI Taxonomy" id="134849"/>
    <lineage>
        <taxon>Bacteria</taxon>
        <taxon>Bacillati</taxon>
        <taxon>Actinomycetota</taxon>
        <taxon>Actinomycetes</taxon>
        <taxon>Cryptosporangiales</taxon>
        <taxon>Cryptosporangiaceae</taxon>
        <taxon>Cryptosporangium</taxon>
    </lineage>
</organism>
<dbReference type="GO" id="GO:0005886">
    <property type="term" value="C:plasma membrane"/>
    <property type="evidence" value="ECO:0007669"/>
    <property type="project" value="UniProtKB-SubCell"/>
</dbReference>
<keyword evidence="3" id="KW-1185">Reference proteome</keyword>
<feature type="transmembrane region" description="Helical" evidence="1">
    <location>
        <begin position="40"/>
        <end position="60"/>
    </location>
</feature>
<protein>
    <submittedName>
        <fullName evidence="2">ABC-type transport system involved in multi-copper enzyme maturation, permease component</fullName>
    </submittedName>
</protein>
<evidence type="ECO:0000313" key="2">
    <source>
        <dbReference type="EMBL" id="SHM92100.1"/>
    </source>
</evidence>
<feature type="transmembrane region" description="Helical" evidence="1">
    <location>
        <begin position="166"/>
        <end position="187"/>
    </location>
</feature>
<feature type="transmembrane region" description="Helical" evidence="1">
    <location>
        <begin position="121"/>
        <end position="146"/>
    </location>
</feature>
<keyword evidence="1" id="KW-0812">Transmembrane</keyword>
<reference evidence="2 3" key="1">
    <citation type="submission" date="2016-11" db="EMBL/GenBank/DDBJ databases">
        <authorList>
            <person name="Jaros S."/>
            <person name="Januszkiewicz K."/>
            <person name="Wedrychowicz H."/>
        </authorList>
    </citation>
    <scope>NUCLEOTIDE SEQUENCE [LARGE SCALE GENOMIC DNA]</scope>
    <source>
        <strain evidence="2 3">DSM 46144</strain>
    </source>
</reference>
<dbReference type="AlphaFoldDB" id="A0A1M7MMA9"/>
<dbReference type="PANTHER" id="PTHR37305">
    <property type="entry name" value="INTEGRAL MEMBRANE PROTEIN-RELATED"/>
    <property type="match status" value="1"/>
</dbReference>
<name>A0A1M7MMA9_9ACTN</name>
<sequence length="271" mass="26896">MSTATLTPETRARTSAEAGVTIGRVIRSEWIKLRSLRSTAITLGAALVVVIGFGLLAASVVSGDGGGPGGGPIDPTDLSLSGVTLGQLILGVLGVLVIAGEYSTGMIRATLAAVPTRLPVLWAKVVVFGGVTLVVSLVATVAAFLAGQAALGADGVALGDDGTLRAVFGAAIYLTGIGLLGLALGAILRHTAGAIGALVGLILILPTMVGLLPDSWSEPLTKILPSNAGSAFMSADPASTLLSSGAGLAVFIAWIVGALAVAAVLMRRRDA</sequence>
<dbReference type="RefSeq" id="WP_073253472.1">
    <property type="nucleotide sequence ID" value="NZ_FRCS01000002.1"/>
</dbReference>
<gene>
    <name evidence="2" type="ORF">SAMN05443668_102185</name>
</gene>
<dbReference type="GO" id="GO:0140359">
    <property type="term" value="F:ABC-type transporter activity"/>
    <property type="evidence" value="ECO:0007669"/>
    <property type="project" value="InterPro"/>
</dbReference>
<keyword evidence="1" id="KW-0472">Membrane</keyword>
<dbReference type="STRING" id="134849.SAMN05443668_102185"/>
<evidence type="ECO:0000313" key="3">
    <source>
        <dbReference type="Proteomes" id="UP000184440"/>
    </source>
</evidence>
<accession>A0A1M7MMA9</accession>
<dbReference type="OrthoDB" id="3297477at2"/>
<dbReference type="Pfam" id="PF12730">
    <property type="entry name" value="ABC2_membrane_4"/>
    <property type="match status" value="1"/>
</dbReference>
<feature type="transmembrane region" description="Helical" evidence="1">
    <location>
        <begin position="194"/>
        <end position="212"/>
    </location>
</feature>
<keyword evidence="1" id="KW-1133">Transmembrane helix</keyword>
<evidence type="ECO:0000256" key="1">
    <source>
        <dbReference type="SAM" id="Phobius"/>
    </source>
</evidence>
<feature type="transmembrane region" description="Helical" evidence="1">
    <location>
        <begin position="241"/>
        <end position="265"/>
    </location>
</feature>
<dbReference type="Proteomes" id="UP000184440">
    <property type="component" value="Unassembled WGS sequence"/>
</dbReference>
<dbReference type="PANTHER" id="PTHR37305:SF1">
    <property type="entry name" value="MEMBRANE PROTEIN"/>
    <property type="match status" value="1"/>
</dbReference>